<keyword evidence="10" id="KW-1185">Reference proteome</keyword>
<dbReference type="HAMAP" id="MF_02206">
    <property type="entry name" value="DinG_exonucl"/>
    <property type="match status" value="1"/>
</dbReference>
<keyword evidence="5 6" id="KW-0067">ATP-binding</keyword>
<dbReference type="SMART" id="SM00479">
    <property type="entry name" value="EXOIII"/>
    <property type="match status" value="1"/>
</dbReference>
<dbReference type="Pfam" id="PF00929">
    <property type="entry name" value="RNase_T"/>
    <property type="match status" value="1"/>
</dbReference>
<dbReference type="PANTHER" id="PTHR11472">
    <property type="entry name" value="DNA REPAIR DEAD HELICASE RAD3/XP-D SUBFAMILY MEMBER"/>
    <property type="match status" value="1"/>
</dbReference>
<feature type="short sequence motif" description="DEAH box" evidence="6">
    <location>
        <begin position="455"/>
        <end position="458"/>
    </location>
</feature>
<dbReference type="InterPro" id="IPR027417">
    <property type="entry name" value="P-loop_NTPase"/>
</dbReference>
<comment type="similarity">
    <text evidence="6 7">Belongs to the helicase family. DinG subfamily. Type 2 sub-subfamily.</text>
</comment>
<comment type="caution">
    <text evidence="9">The sequence shown here is derived from an EMBL/GenBank/DDBJ whole genome shotgun (WGS) entry which is preliminary data.</text>
</comment>
<evidence type="ECO:0000256" key="7">
    <source>
        <dbReference type="RuleBase" id="RU364106"/>
    </source>
</evidence>
<dbReference type="InterPro" id="IPR036397">
    <property type="entry name" value="RNaseH_sf"/>
</dbReference>
<evidence type="ECO:0000259" key="8">
    <source>
        <dbReference type="PROSITE" id="PS51193"/>
    </source>
</evidence>
<dbReference type="Gene3D" id="3.30.420.10">
    <property type="entry name" value="Ribonuclease H-like superfamily/Ribonuclease H"/>
    <property type="match status" value="1"/>
</dbReference>
<dbReference type="InterPro" id="IPR013520">
    <property type="entry name" value="Ribonucl_H"/>
</dbReference>
<protein>
    <recommendedName>
        <fullName evidence="6 7">3'-5' exonuclease DinG</fullName>
        <ecNumber evidence="6 7">3.1.-.-</ecNumber>
    </recommendedName>
</protein>
<sequence length="932" mass="105649">MSSQQIYAVVDLETTGTAINGTNRIIQFSCTFVQNQQIVNEFSTLVDPKQPIPAEISQLTNIKDKDVRKAPSFEEIAGTVYSLLQNTVFVAHNIAFDYNFLSSELVRVGYPELDLQGIDTVQLAQIVLPTLPSYRLSDVSQFLDLKHDQPHNAASDAQTTAVLLIKLQNKIADFPVTLLEKLTQMGRQLEFETGDCFKAVYDKKRKLDSKLPANLMSVGGIILQRPVFSKDSLAPLDYPTSLAEKEKLFTNSIEVRSAQVSMMDEIAVFFNSDEQVRTIDAPTGMGKTLGYLFPAAYQVGQGKQIVLSTATTALQSQLRDHDFPLLKDVLPFGNSIVSLKGMQHFIDLERFIRSLKKSQNSHTNVLQMRILVWLMQTKTGDFDELHITKMQDPIFSEIRHHGIENLDRESPFYAVDFLRRQKAAEKNADFILTNHAYLSHHVAELAGPQRILIVDEAQHLAEMTRKSNRRVLDLDEIKILADSLLVKLQSHESYSFVDLVDANVLTAAEFKELVKLTRVIDFTTPQLSSEFEGRFVRKIQPDEYYEKLIEPMKMRGFIKAHLAEFTAVAKAYRKLNQANRRLYQNYVMQTENLHLSSVQRRLLDNYFTLTDSLEKELRNWELFDLDQLEALFENQLIWLTKSGVPGAHLRLNSGLMETKGFLQEQIYSAFEHTLLIGASLSAGSINDYVRNSLDLPADSKISGFQSAFNYEKQVQALVAADAPDVGQVDYRDYCEYLAETIAQISEAVPRQTLVLFNSLQTIEDVYHLLQHKKITNMRNVLAQGISGGVEKVKKRFIMDHDHHALLLGTGSFWEGIDLPQDDLELLIITRLPFQPVASVVNQARYHRVEQLGENPFSKIALPEAVLKLNQGFGRLIRTPQDRGAFVLLDSRILTKKYGVVFEKALPQGVDLKQISSQEIPADLQTFFKNDPR</sequence>
<name>A0ABQ5JEW2_9LACO</name>
<dbReference type="InterPro" id="IPR012337">
    <property type="entry name" value="RNaseH-like_sf"/>
</dbReference>
<keyword evidence="4 6" id="KW-0269">Exonuclease</keyword>
<dbReference type="SUPFAM" id="SSF53098">
    <property type="entry name" value="Ribonuclease H-like"/>
    <property type="match status" value="1"/>
</dbReference>
<evidence type="ECO:0000313" key="9">
    <source>
        <dbReference type="EMBL" id="GKS80383.1"/>
    </source>
</evidence>
<dbReference type="Pfam" id="PF13307">
    <property type="entry name" value="Helicase_C_2"/>
    <property type="match status" value="1"/>
</dbReference>
<evidence type="ECO:0000256" key="4">
    <source>
        <dbReference type="ARBA" id="ARBA00022839"/>
    </source>
</evidence>
<evidence type="ECO:0000313" key="10">
    <source>
        <dbReference type="Proteomes" id="UP001055149"/>
    </source>
</evidence>
<dbReference type="Gene3D" id="3.40.50.300">
    <property type="entry name" value="P-loop containing nucleotide triphosphate hydrolases"/>
    <property type="match status" value="2"/>
</dbReference>
<dbReference type="NCBIfam" id="TIGR00573">
    <property type="entry name" value="dnaq"/>
    <property type="match status" value="1"/>
</dbReference>
<dbReference type="EMBL" id="BQXH01000001">
    <property type="protein sequence ID" value="GKS80383.1"/>
    <property type="molecule type" value="Genomic_DNA"/>
</dbReference>
<evidence type="ECO:0000256" key="1">
    <source>
        <dbReference type="ARBA" id="ARBA00022722"/>
    </source>
</evidence>
<feature type="binding site" evidence="6">
    <location>
        <begin position="281"/>
        <end position="288"/>
    </location>
    <ligand>
        <name>ATP</name>
        <dbReference type="ChEBI" id="CHEBI:30616"/>
    </ligand>
</feature>
<feature type="domain" description="Helicase ATP-binding" evidence="8">
    <location>
        <begin position="245"/>
        <end position="515"/>
    </location>
</feature>
<dbReference type="PANTHER" id="PTHR11472:SF34">
    <property type="entry name" value="REGULATOR OF TELOMERE ELONGATION HELICASE 1"/>
    <property type="match status" value="1"/>
</dbReference>
<dbReference type="InterPro" id="IPR006310">
    <property type="entry name" value="DinG"/>
</dbReference>
<dbReference type="InterPro" id="IPR014013">
    <property type="entry name" value="Helic_SF1/SF2_ATP-bd_DinG/Rad3"/>
</dbReference>
<organism evidence="9 10">
    <name type="scientific">Ligilactobacillus pabuli</name>
    <dbReference type="NCBI Taxonomy" id="2886039"/>
    <lineage>
        <taxon>Bacteria</taxon>
        <taxon>Bacillati</taxon>
        <taxon>Bacillota</taxon>
        <taxon>Bacilli</taxon>
        <taxon>Lactobacillales</taxon>
        <taxon>Lactobacillaceae</taxon>
        <taxon>Ligilactobacillus</taxon>
    </lineage>
</organism>
<dbReference type="GO" id="GO:0004527">
    <property type="term" value="F:exonuclease activity"/>
    <property type="evidence" value="ECO:0007669"/>
    <property type="project" value="UniProtKB-KW"/>
</dbReference>
<gene>
    <name evidence="6 7 9" type="primary">dinG</name>
    <name evidence="9" type="ORF">LPAF129_00680</name>
</gene>
<keyword evidence="1 6" id="KW-0540">Nuclease</keyword>
<dbReference type="InterPro" id="IPR045028">
    <property type="entry name" value="DinG/Rad3-like"/>
</dbReference>
<evidence type="ECO:0000256" key="3">
    <source>
        <dbReference type="ARBA" id="ARBA00022801"/>
    </source>
</evidence>
<evidence type="ECO:0000256" key="5">
    <source>
        <dbReference type="ARBA" id="ARBA00022840"/>
    </source>
</evidence>
<proteinExistence type="inferred from homology"/>
<dbReference type="PROSITE" id="PS51193">
    <property type="entry name" value="HELICASE_ATP_BIND_2"/>
    <property type="match status" value="1"/>
</dbReference>
<dbReference type="EC" id="3.1.-.-" evidence="6 7"/>
<dbReference type="InterPro" id="IPR006555">
    <property type="entry name" value="ATP-dep_Helicase_C"/>
</dbReference>
<reference evidence="9" key="1">
    <citation type="journal article" date="2022" name="Int. J. Syst. Evol. Microbiol.">
        <title>A novel species of lactic acid bacteria, Ligilactobacillus pabuli sp. nov., isolated from alfalfa silage.</title>
        <authorList>
            <person name="Tohno M."/>
            <person name="Tanizawa Y."/>
            <person name="Sawada H."/>
            <person name="Sakamoto M."/>
            <person name="Ohkuma M."/>
            <person name="Kobayashi H."/>
        </authorList>
    </citation>
    <scope>NUCLEOTIDE SEQUENCE</scope>
    <source>
        <strain evidence="9">AF129</strain>
    </source>
</reference>
<keyword evidence="3 6" id="KW-0378">Hydrolase</keyword>
<accession>A0ABQ5JEW2</accession>
<evidence type="ECO:0000256" key="6">
    <source>
        <dbReference type="HAMAP-Rule" id="MF_02206"/>
    </source>
</evidence>
<comment type="function">
    <text evidence="6 7">3'-5' exonuclease.</text>
</comment>
<dbReference type="CDD" id="cd06127">
    <property type="entry name" value="DEDDh"/>
    <property type="match status" value="1"/>
</dbReference>
<evidence type="ECO:0000256" key="2">
    <source>
        <dbReference type="ARBA" id="ARBA00022741"/>
    </source>
</evidence>
<dbReference type="NCBIfam" id="TIGR01407">
    <property type="entry name" value="dinG_rel"/>
    <property type="match status" value="1"/>
</dbReference>
<keyword evidence="2 6" id="KW-0547">Nucleotide-binding</keyword>
<dbReference type="RefSeq" id="WP_244053873.1">
    <property type="nucleotide sequence ID" value="NZ_BQXH01000001.1"/>
</dbReference>
<dbReference type="InterPro" id="IPR006054">
    <property type="entry name" value="DnaQ"/>
</dbReference>
<dbReference type="SMART" id="SM00491">
    <property type="entry name" value="HELICc2"/>
    <property type="match status" value="1"/>
</dbReference>
<dbReference type="SUPFAM" id="SSF52540">
    <property type="entry name" value="P-loop containing nucleoside triphosphate hydrolases"/>
    <property type="match status" value="1"/>
</dbReference>
<dbReference type="Proteomes" id="UP001055149">
    <property type="component" value="Unassembled WGS sequence"/>
</dbReference>